<evidence type="ECO:0000313" key="9">
    <source>
        <dbReference type="Proteomes" id="UP000278036"/>
    </source>
</evidence>
<dbReference type="EMBL" id="RAQU01000055">
    <property type="protein sequence ID" value="RKK04139.1"/>
    <property type="molecule type" value="Genomic_DNA"/>
</dbReference>
<evidence type="ECO:0000313" key="6">
    <source>
        <dbReference type="EMBL" id="RKK04139.1"/>
    </source>
</evidence>
<evidence type="ECO:0000313" key="8">
    <source>
        <dbReference type="Proteomes" id="UP000274097"/>
    </source>
</evidence>
<dbReference type="GO" id="GO:0030288">
    <property type="term" value="C:outer membrane-bounded periplasmic space"/>
    <property type="evidence" value="ECO:0007669"/>
    <property type="project" value="TreeGrafter"/>
</dbReference>
<dbReference type="PANTHER" id="PTHR30290">
    <property type="entry name" value="PERIPLASMIC BINDING COMPONENT OF ABC TRANSPORTER"/>
    <property type="match status" value="1"/>
</dbReference>
<evidence type="ECO:0000256" key="4">
    <source>
        <dbReference type="SAM" id="SignalP"/>
    </source>
</evidence>
<comment type="caution">
    <text evidence="6">The sequence shown here is derived from an EMBL/GenBank/DDBJ whole genome shotgun (WGS) entry which is preliminary data.</text>
</comment>
<dbReference type="GO" id="GO:0042938">
    <property type="term" value="P:dipeptide transport"/>
    <property type="evidence" value="ECO:0007669"/>
    <property type="project" value="TreeGrafter"/>
</dbReference>
<dbReference type="SUPFAM" id="SSF53850">
    <property type="entry name" value="Periplasmic binding protein-like II"/>
    <property type="match status" value="1"/>
</dbReference>
<name>A0A3A9JYH4_9PROT</name>
<keyword evidence="3 4" id="KW-0732">Signal</keyword>
<dbReference type="Proteomes" id="UP000278036">
    <property type="component" value="Unassembled WGS sequence"/>
</dbReference>
<accession>A0A3A9JYH4</accession>
<organism evidence="6 9">
    <name type="scientific">Teichococcus wenyumeiae</name>
    <dbReference type="NCBI Taxonomy" id="2478470"/>
    <lineage>
        <taxon>Bacteria</taxon>
        <taxon>Pseudomonadati</taxon>
        <taxon>Pseudomonadota</taxon>
        <taxon>Alphaproteobacteria</taxon>
        <taxon>Acetobacterales</taxon>
        <taxon>Roseomonadaceae</taxon>
        <taxon>Roseomonas</taxon>
    </lineage>
</organism>
<evidence type="ECO:0000256" key="1">
    <source>
        <dbReference type="ARBA" id="ARBA00004418"/>
    </source>
</evidence>
<dbReference type="GO" id="GO:0043190">
    <property type="term" value="C:ATP-binding cassette (ABC) transporter complex"/>
    <property type="evidence" value="ECO:0007669"/>
    <property type="project" value="InterPro"/>
</dbReference>
<comment type="subcellular location">
    <subcellularLocation>
        <location evidence="1">Periplasm</location>
    </subcellularLocation>
</comment>
<dbReference type="OrthoDB" id="9803988at2"/>
<dbReference type="AlphaFoldDB" id="A0A3A9JYH4"/>
<dbReference type="Proteomes" id="UP000274097">
    <property type="component" value="Unassembled WGS sequence"/>
</dbReference>
<keyword evidence="8" id="KW-1185">Reference proteome</keyword>
<feature type="domain" description="Solute-binding protein family 5" evidence="5">
    <location>
        <begin position="62"/>
        <end position="440"/>
    </location>
</feature>
<dbReference type="Gene3D" id="3.90.76.10">
    <property type="entry name" value="Dipeptide-binding Protein, Domain 1"/>
    <property type="match status" value="1"/>
</dbReference>
<evidence type="ECO:0000313" key="7">
    <source>
        <dbReference type="EMBL" id="RMI17167.1"/>
    </source>
</evidence>
<dbReference type="Gene3D" id="3.10.105.10">
    <property type="entry name" value="Dipeptide-binding Protein, Domain 3"/>
    <property type="match status" value="1"/>
</dbReference>
<evidence type="ECO:0000256" key="3">
    <source>
        <dbReference type="ARBA" id="ARBA00022729"/>
    </source>
</evidence>
<feature type="chain" id="PRO_5017408605" evidence="4">
    <location>
        <begin position="17"/>
        <end position="528"/>
    </location>
</feature>
<dbReference type="PANTHER" id="PTHR30290:SF38">
    <property type="entry name" value="D,D-DIPEPTIDE-BINDING PERIPLASMIC PROTEIN DDPA-RELATED"/>
    <property type="match status" value="1"/>
</dbReference>
<comment type="similarity">
    <text evidence="2">Belongs to the bacterial solute-binding protein 5 family.</text>
</comment>
<evidence type="ECO:0000259" key="5">
    <source>
        <dbReference type="Pfam" id="PF00496"/>
    </source>
</evidence>
<evidence type="ECO:0000256" key="2">
    <source>
        <dbReference type="ARBA" id="ARBA00005695"/>
    </source>
</evidence>
<dbReference type="InterPro" id="IPR030678">
    <property type="entry name" value="Peptide/Ni-bd"/>
</dbReference>
<sequence>MLGSTVALAAAAPARAASTLVVCTEASPDSLNAALSTANTSFDVTEQIADRLVEMEVGGSTLKPALAESWTISEDGLRYTFKLRRGVKFHSSASFKPAREFNADDVVFTYNRMLDHSSPWYKVGGSYDMFSSFIEPALQSVTKLDDHTVVLTLKKPSASFLNALSIQSLSIQSAEYAAAMEKAGTQSRLDQQPIGTGPFQLLQYQKDSLIRFRAFREFWGAGGGMPERAAKVDNLVFSITPDPAVRLAKLQANECQIARYPNAADLKRIRTTPNLTLQEATIASTSYLAMRTDHKPFDDVRVRRALAMAIDMKSLVEAVYQGTGTPAASLVPPSMWGTNADLKPFDYDPQAAKALLAEAGLASGFSTDLWAIPVARAYMPNGRRAAEMIQADWAKIGVTAKIVSFEWGEYLRRRRMGEGDVGMSGGTWDFPDPSQMVVSLTCENMKTGRNVANWCNQVYSDLVDKAGVLSDQSQRAALYQQAQQVLHDDVPVVFFADAKAFVALRSNVQGFKLHFLGGQPFGGVSVGD</sequence>
<dbReference type="FunCoup" id="A0A3A9JYH4">
    <property type="interactions" value="278"/>
</dbReference>
<gene>
    <name evidence="6" type="ORF">D6Z83_10985</name>
    <name evidence="7" type="ORF">EBE87_23750</name>
</gene>
<dbReference type="CDD" id="cd08493">
    <property type="entry name" value="PBP2_DppA_like"/>
    <property type="match status" value="1"/>
</dbReference>
<dbReference type="InterPro" id="IPR039424">
    <property type="entry name" value="SBP_5"/>
</dbReference>
<dbReference type="EMBL" id="RFLX01000036">
    <property type="protein sequence ID" value="RMI17167.1"/>
    <property type="molecule type" value="Genomic_DNA"/>
</dbReference>
<dbReference type="InterPro" id="IPR000914">
    <property type="entry name" value="SBP_5_dom"/>
</dbReference>
<dbReference type="GO" id="GO:1904680">
    <property type="term" value="F:peptide transmembrane transporter activity"/>
    <property type="evidence" value="ECO:0007669"/>
    <property type="project" value="TreeGrafter"/>
</dbReference>
<dbReference type="Gene3D" id="3.40.190.10">
    <property type="entry name" value="Periplasmic binding protein-like II"/>
    <property type="match status" value="1"/>
</dbReference>
<dbReference type="PIRSF" id="PIRSF002741">
    <property type="entry name" value="MppA"/>
    <property type="match status" value="1"/>
</dbReference>
<proteinExistence type="inferred from homology"/>
<dbReference type="Pfam" id="PF00496">
    <property type="entry name" value="SBP_bac_5"/>
    <property type="match status" value="1"/>
</dbReference>
<reference evidence="6 9" key="1">
    <citation type="submission" date="2018-09" db="EMBL/GenBank/DDBJ databases">
        <title>Roseomonas sp. nov., isolated from feces of Tibetan antelopes in the Qinghai-Tibet plateau, China.</title>
        <authorList>
            <person name="Tian Z."/>
        </authorList>
    </citation>
    <scope>NUCLEOTIDE SEQUENCE [LARGE SCALE GENOMIC DNA]</scope>
    <source>
        <strain evidence="7 8">Z23</strain>
        <strain evidence="6 9">Z24</strain>
    </source>
</reference>
<protein>
    <submittedName>
        <fullName evidence="6">ABC transporter substrate-binding protein</fullName>
    </submittedName>
</protein>
<dbReference type="InParanoid" id="A0A3A9JYH4"/>
<feature type="signal peptide" evidence="4">
    <location>
        <begin position="1"/>
        <end position="16"/>
    </location>
</feature>